<evidence type="ECO:0000256" key="3">
    <source>
        <dbReference type="ARBA" id="ARBA00018797"/>
    </source>
</evidence>
<sequence>MPGPVLGLHPGAGVKGRPRPVGSIPVGTPMSPKSKPDPRPSGARTALSHALPAGRSPAWAGWAGWAGGYLRPATRRPGVPPGSPAAVAAMAPHRSAPALLGALVLALCALSPPARAATASRGAAQARAPQGRASPTRPSSMVVEHPEFLKAGKEPGLQIWRVEKFDLVPVPPNLYGDFFTGDAYVILKTVQLRNGNLQYDLHYWLGNECSQDESGAAAIFTVQLDDYLNGRAVQHREVQGFESATFLGYFKSGLKYKKGGVASGFKHVVPNEVVVQRLLQVKGRRVVRATEVPVSWESFNNGDCFILDLGNNIYQWCGSKSNRFERLKATQVSKGIRDNERSGRAQVSVFEEGAEPEAMLQVLGPKPTLPEATEDTVKEDAANRKLAKLYKVSNGAGPMVVSLVADENPFAQGALRSEDCFILDHGKDGKIFVWKGKQANMEERKAALKTASDFISKMDYPKQTQVSVLPEGGETPLFRQFFKNWRDPDQTEGLGLAYLSSHIAHVERVPFDAATLHTSTAMAAQHGMDDDGTGQKQIWRVEGSNKVPVDPATYGQFYGGDSYIILYNYRHGSRQGQIIYNWQGAQSTQDEVAASAILTAQLDEELGGTPVQSRVVQGKEPAHLMSLFGGKPMIVYKGGTSREGGQTAPASTRLFQVRASSSGATRAVEIIPKAGALNSNDAFVLKTPSAAYLWVGAGASEAEKTGAQELLRVLRAQPVQVAEGSEPDSFWEALGGKATYRTSPRLKDKKMDAHPPRLFACSNKIGRFVIEEVPGEFMQEDLATDDVMLLDTWDQVFVWVGKDSQDEEKTEALTSAKRYIDTDPAHRDRRTPITVVKQGFEPPSFVGWFLGWDDSYWSVDPLDRALAELAA</sequence>
<evidence type="ECO:0000256" key="12">
    <source>
        <dbReference type="ARBA" id="ARBA00025132"/>
    </source>
</evidence>
<dbReference type="SMR" id="A0A9L0TSS0"/>
<dbReference type="GO" id="GO:0005546">
    <property type="term" value="F:phosphatidylinositol-4,5-bisphosphate binding"/>
    <property type="evidence" value="ECO:0000318"/>
    <property type="project" value="GO_Central"/>
</dbReference>
<keyword evidence="5 14" id="KW-0963">Cytoplasm</keyword>
<dbReference type="SMART" id="SM00262">
    <property type="entry name" value="GEL"/>
    <property type="match status" value="6"/>
</dbReference>
<comment type="subunit">
    <text evidence="13">Binds to actin and to fibronectin. Identified in a complex composed of ACTA1, COBL, GSN and TMSB4X. Interacts with the inactive form of EIF2AK2/PKR. Interacts with FLII.</text>
</comment>
<dbReference type="GO" id="GO:0046597">
    <property type="term" value="P:host-mediated suppression of symbiont invasion"/>
    <property type="evidence" value="ECO:0007669"/>
    <property type="project" value="Ensembl"/>
</dbReference>
<evidence type="ECO:0000256" key="6">
    <source>
        <dbReference type="ARBA" id="ARBA00022723"/>
    </source>
</evidence>
<dbReference type="Proteomes" id="UP000002281">
    <property type="component" value="Chromosome 25"/>
</dbReference>
<dbReference type="CDD" id="cd11291">
    <property type="entry name" value="gelsolin_S6_like"/>
    <property type="match status" value="1"/>
</dbReference>
<dbReference type="FunFam" id="3.40.20.10:FF:000001">
    <property type="entry name" value="Gelsolin"/>
    <property type="match status" value="1"/>
</dbReference>
<dbReference type="GO" id="GO:0030041">
    <property type="term" value="P:actin filament polymerization"/>
    <property type="evidence" value="ECO:0007669"/>
    <property type="project" value="Ensembl"/>
</dbReference>
<evidence type="ECO:0000256" key="5">
    <source>
        <dbReference type="ARBA" id="ARBA00022490"/>
    </source>
</evidence>
<dbReference type="GO" id="GO:0060271">
    <property type="term" value="P:cilium assembly"/>
    <property type="evidence" value="ECO:0007669"/>
    <property type="project" value="UniProtKB-UniRule"/>
</dbReference>
<evidence type="ECO:0000256" key="9">
    <source>
        <dbReference type="ARBA" id="ARBA00022837"/>
    </source>
</evidence>
<evidence type="ECO:0000256" key="10">
    <source>
        <dbReference type="ARBA" id="ARBA00023203"/>
    </source>
</evidence>
<evidence type="ECO:0000313" key="18">
    <source>
        <dbReference type="Proteomes" id="UP000002281"/>
    </source>
</evidence>
<keyword evidence="6" id="KW-0479">Metal-binding</keyword>
<dbReference type="AlphaFoldDB" id="A0A9L0TSS0"/>
<evidence type="ECO:0000256" key="2">
    <source>
        <dbReference type="ARBA" id="ARBA00008418"/>
    </source>
</evidence>
<keyword evidence="11" id="KW-0206">Cytoskeleton</keyword>
<dbReference type="GO" id="GO:0015629">
    <property type="term" value="C:actin cytoskeleton"/>
    <property type="evidence" value="ECO:0000318"/>
    <property type="project" value="GO_Central"/>
</dbReference>
<dbReference type="CDD" id="cd11290">
    <property type="entry name" value="gelsolin_S1_like"/>
    <property type="match status" value="1"/>
</dbReference>
<proteinExistence type="inferred from homology"/>
<dbReference type="GO" id="GO:0005615">
    <property type="term" value="C:extracellular space"/>
    <property type="evidence" value="ECO:0000318"/>
    <property type="project" value="GO_Central"/>
</dbReference>
<feature type="domain" description="Gelsolin-like" evidence="16">
    <location>
        <begin position="672"/>
        <end position="731"/>
    </location>
</feature>
<keyword evidence="10 14" id="KW-0009">Actin-binding</keyword>
<dbReference type="GO" id="GO:0005886">
    <property type="term" value="C:plasma membrane"/>
    <property type="evidence" value="ECO:0007669"/>
    <property type="project" value="Ensembl"/>
</dbReference>
<dbReference type="InterPro" id="IPR007123">
    <property type="entry name" value="Gelsolin-like_dom"/>
</dbReference>
<feature type="compositionally biased region" description="Low complexity" evidence="15">
    <location>
        <begin position="120"/>
        <end position="135"/>
    </location>
</feature>
<dbReference type="GO" id="GO:0097284">
    <property type="term" value="P:hepatocyte apoptotic process"/>
    <property type="evidence" value="ECO:0007669"/>
    <property type="project" value="Ensembl"/>
</dbReference>
<dbReference type="GO" id="GO:0030042">
    <property type="term" value="P:actin filament depolymerization"/>
    <property type="evidence" value="ECO:0007669"/>
    <property type="project" value="Ensembl"/>
</dbReference>
<dbReference type="CDD" id="cd11292">
    <property type="entry name" value="gelsolin_S3_like"/>
    <property type="match status" value="1"/>
</dbReference>
<evidence type="ECO:0000313" key="17">
    <source>
        <dbReference type="Ensembl" id="ENSECAP00000089753.1"/>
    </source>
</evidence>
<dbReference type="GO" id="GO:0051014">
    <property type="term" value="P:actin filament severing"/>
    <property type="evidence" value="ECO:0000318"/>
    <property type="project" value="GO_Central"/>
</dbReference>
<dbReference type="Pfam" id="PF00626">
    <property type="entry name" value="Gelsolin"/>
    <property type="match status" value="6"/>
</dbReference>
<feature type="region of interest" description="Disordered" evidence="15">
    <location>
        <begin position="1"/>
        <end position="46"/>
    </location>
</feature>
<dbReference type="GO" id="GO:0006911">
    <property type="term" value="P:phagocytosis, engulfment"/>
    <property type="evidence" value="ECO:0007669"/>
    <property type="project" value="Ensembl"/>
</dbReference>
<dbReference type="GO" id="GO:0086003">
    <property type="term" value="P:cardiac muscle cell contraction"/>
    <property type="evidence" value="ECO:0007669"/>
    <property type="project" value="Ensembl"/>
</dbReference>
<feature type="domain" description="Gelsolin-like" evidence="16">
    <location>
        <begin position="544"/>
        <end position="625"/>
    </location>
</feature>
<comment type="function">
    <text evidence="12 14">Calcium-regulated, actin-modulating protein that binds to the plus (or barbed) ends of actin monomers or filaments, preventing monomer exchange (end-blocking or capping). It can promote the assembly of monomers into filaments (nucleation) as well as sever filaments already formed. Plays a role in ciliogenesis.</text>
</comment>
<dbReference type="GO" id="GO:0005509">
    <property type="term" value="F:calcium ion binding"/>
    <property type="evidence" value="ECO:0007669"/>
    <property type="project" value="Ensembl"/>
</dbReference>
<dbReference type="GO" id="GO:1903906">
    <property type="term" value="P:regulation of plasma membrane raft polarization"/>
    <property type="evidence" value="ECO:0007669"/>
    <property type="project" value="Ensembl"/>
</dbReference>
<dbReference type="CDD" id="cd11288">
    <property type="entry name" value="gelsolin_S5_like"/>
    <property type="match status" value="1"/>
</dbReference>
<dbReference type="GO" id="GO:1902174">
    <property type="term" value="P:positive regulation of keratinocyte apoptotic process"/>
    <property type="evidence" value="ECO:0007669"/>
    <property type="project" value="Ensembl"/>
</dbReference>
<keyword evidence="4 14" id="KW-0117">Actin capping</keyword>
<dbReference type="OMA" id="WKGRGAN"/>
<dbReference type="GO" id="GO:0071346">
    <property type="term" value="P:cellular response to type II interferon"/>
    <property type="evidence" value="ECO:0007669"/>
    <property type="project" value="Ensembl"/>
</dbReference>
<keyword evidence="18" id="KW-1185">Reference proteome</keyword>
<dbReference type="CDD" id="cd11293">
    <property type="entry name" value="gelsolin_S4_like"/>
    <property type="match status" value="1"/>
</dbReference>
<reference evidence="17" key="2">
    <citation type="submission" date="2025-08" db="UniProtKB">
        <authorList>
            <consortium name="Ensembl"/>
        </authorList>
    </citation>
    <scope>IDENTIFICATION</scope>
    <source>
        <strain evidence="17">Thoroughbred</strain>
    </source>
</reference>
<evidence type="ECO:0000256" key="13">
    <source>
        <dbReference type="ARBA" id="ARBA00046794"/>
    </source>
</evidence>
<dbReference type="GO" id="GO:0030031">
    <property type="term" value="P:cell projection assembly"/>
    <property type="evidence" value="ECO:0000318"/>
    <property type="project" value="GO_Central"/>
</dbReference>
<dbReference type="Ensembl" id="ENSECAT00000130182.1">
    <property type="protein sequence ID" value="ENSECAP00000089753.1"/>
    <property type="gene ID" value="ENSECAG00000018714.4"/>
</dbReference>
<dbReference type="PRINTS" id="PR00597">
    <property type="entry name" value="GELSOLIN"/>
</dbReference>
<evidence type="ECO:0000256" key="15">
    <source>
        <dbReference type="SAM" id="MobiDB-lite"/>
    </source>
</evidence>
<dbReference type="GO" id="GO:0051127">
    <property type="term" value="P:positive regulation of actin nucleation"/>
    <property type="evidence" value="ECO:0007669"/>
    <property type="project" value="Ensembl"/>
</dbReference>
<feature type="domain" description="Gelsolin-like" evidence="16">
    <location>
        <begin position="164"/>
        <end position="247"/>
    </location>
</feature>
<dbReference type="GO" id="GO:0097017">
    <property type="term" value="P:renal protein absorption"/>
    <property type="evidence" value="ECO:0007669"/>
    <property type="project" value="Ensembl"/>
</dbReference>
<reference evidence="17" key="3">
    <citation type="submission" date="2025-09" db="UniProtKB">
        <authorList>
            <consortium name="Ensembl"/>
        </authorList>
    </citation>
    <scope>IDENTIFICATION</scope>
    <source>
        <strain evidence="17">Thoroughbred</strain>
    </source>
</reference>
<dbReference type="PANTHER" id="PTHR11977:SF29">
    <property type="entry name" value="GELSOLIN"/>
    <property type="match status" value="1"/>
</dbReference>
<keyword evidence="9" id="KW-0106">Calcium</keyword>
<dbReference type="GO" id="GO:0005634">
    <property type="term" value="C:nucleus"/>
    <property type="evidence" value="ECO:0007669"/>
    <property type="project" value="Ensembl"/>
</dbReference>
<dbReference type="InterPro" id="IPR029006">
    <property type="entry name" value="ADF-H/Gelsolin-like_dom_sf"/>
</dbReference>
<dbReference type="GO" id="GO:0005829">
    <property type="term" value="C:cytosol"/>
    <property type="evidence" value="ECO:0007669"/>
    <property type="project" value="Ensembl"/>
</dbReference>
<dbReference type="Gene3D" id="3.40.20.10">
    <property type="entry name" value="Severin"/>
    <property type="match status" value="6"/>
</dbReference>
<dbReference type="GO" id="GO:0045335">
    <property type="term" value="C:phagocytic vesicle"/>
    <property type="evidence" value="ECO:0007669"/>
    <property type="project" value="Ensembl"/>
</dbReference>
<dbReference type="GO" id="GO:0030027">
    <property type="term" value="C:lamellipodium"/>
    <property type="evidence" value="ECO:0007669"/>
    <property type="project" value="Ensembl"/>
</dbReference>
<comment type="similarity">
    <text evidence="2 14">Belongs to the villin/gelsolin family.</text>
</comment>
<dbReference type="GO" id="GO:0005737">
    <property type="term" value="C:cytoplasm"/>
    <property type="evidence" value="ECO:0000318"/>
    <property type="project" value="GO_Central"/>
</dbReference>
<dbReference type="GeneTree" id="ENSGT00940000155591"/>
<keyword evidence="7" id="KW-0677">Repeat</keyword>
<dbReference type="GO" id="GO:0031648">
    <property type="term" value="P:protein destabilization"/>
    <property type="evidence" value="ECO:0007669"/>
    <property type="project" value="Ensembl"/>
</dbReference>
<accession>A0A9L0TSS0</accession>
<evidence type="ECO:0000256" key="1">
    <source>
        <dbReference type="ARBA" id="ARBA00004245"/>
    </source>
</evidence>
<dbReference type="GO" id="GO:1903923">
    <property type="term" value="P:positive regulation of protein processing in phagocytic vesicle"/>
    <property type="evidence" value="ECO:0007669"/>
    <property type="project" value="Ensembl"/>
</dbReference>
<dbReference type="GO" id="GO:0036313">
    <property type="term" value="F:phosphatidylinositol 3-kinase catalytic subunit binding"/>
    <property type="evidence" value="ECO:0007669"/>
    <property type="project" value="Ensembl"/>
</dbReference>
<organism evidence="17 18">
    <name type="scientific">Equus caballus</name>
    <name type="common">Horse</name>
    <dbReference type="NCBI Taxonomy" id="9796"/>
    <lineage>
        <taxon>Eukaryota</taxon>
        <taxon>Metazoa</taxon>
        <taxon>Chordata</taxon>
        <taxon>Craniata</taxon>
        <taxon>Vertebrata</taxon>
        <taxon>Euteleostomi</taxon>
        <taxon>Mammalia</taxon>
        <taxon>Eutheria</taxon>
        <taxon>Laurasiatheria</taxon>
        <taxon>Perissodactyla</taxon>
        <taxon>Equidae</taxon>
        <taxon>Equus</taxon>
    </lineage>
</organism>
<dbReference type="PANTHER" id="PTHR11977">
    <property type="entry name" value="VILLIN"/>
    <property type="match status" value="1"/>
</dbReference>
<dbReference type="GO" id="GO:0030478">
    <property type="term" value="C:actin cap"/>
    <property type="evidence" value="ECO:0007669"/>
    <property type="project" value="Ensembl"/>
</dbReference>
<dbReference type="CDD" id="cd11289">
    <property type="entry name" value="gelsolin_S2_like"/>
    <property type="match status" value="1"/>
</dbReference>
<name>A0A9L0TSS0_HORSE</name>
<dbReference type="GO" id="GO:0051016">
    <property type="term" value="P:barbed-end actin filament capping"/>
    <property type="evidence" value="ECO:0000318"/>
    <property type="project" value="GO_Central"/>
</dbReference>
<dbReference type="GO" id="GO:0051015">
    <property type="term" value="F:actin filament binding"/>
    <property type="evidence" value="ECO:0000318"/>
    <property type="project" value="GO_Central"/>
</dbReference>
<reference evidence="17 18" key="1">
    <citation type="journal article" date="2009" name="Science">
        <title>Genome sequence, comparative analysis, and population genetics of the domestic horse.</title>
        <authorList>
            <consortium name="Broad Institute Genome Sequencing Platform"/>
            <consortium name="Broad Institute Whole Genome Assembly Team"/>
            <person name="Wade C.M."/>
            <person name="Giulotto E."/>
            <person name="Sigurdsson S."/>
            <person name="Zoli M."/>
            <person name="Gnerre S."/>
            <person name="Imsland F."/>
            <person name="Lear T.L."/>
            <person name="Adelson D.L."/>
            <person name="Bailey E."/>
            <person name="Bellone R.R."/>
            <person name="Bloecker H."/>
            <person name="Distl O."/>
            <person name="Edgar R.C."/>
            <person name="Garber M."/>
            <person name="Leeb T."/>
            <person name="Mauceli E."/>
            <person name="MacLeod J.N."/>
            <person name="Penedo M.C.T."/>
            <person name="Raison J.M."/>
            <person name="Sharpe T."/>
            <person name="Vogel J."/>
            <person name="Andersson L."/>
            <person name="Antczak D.F."/>
            <person name="Biagi T."/>
            <person name="Binns M.M."/>
            <person name="Chowdhary B.P."/>
            <person name="Coleman S.J."/>
            <person name="Della Valle G."/>
            <person name="Fryc S."/>
            <person name="Guerin G."/>
            <person name="Hasegawa T."/>
            <person name="Hill E.W."/>
            <person name="Jurka J."/>
            <person name="Kiialainen A."/>
            <person name="Lindgren G."/>
            <person name="Liu J."/>
            <person name="Magnani E."/>
            <person name="Mickelson J.R."/>
            <person name="Murray J."/>
            <person name="Nergadze S.G."/>
            <person name="Onofrio R."/>
            <person name="Pedroni S."/>
            <person name="Piras M.F."/>
            <person name="Raudsepp T."/>
            <person name="Rocchi M."/>
            <person name="Roeed K.H."/>
            <person name="Ryder O.A."/>
            <person name="Searle S."/>
            <person name="Skow L."/>
            <person name="Swinburne J.E."/>
            <person name="Syvaenen A.C."/>
            <person name="Tozaki T."/>
            <person name="Valberg S.J."/>
            <person name="Vaudin M."/>
            <person name="White J.R."/>
            <person name="Zody M.C."/>
            <person name="Lander E.S."/>
            <person name="Lindblad-Toh K."/>
        </authorList>
    </citation>
    <scope>NUCLEOTIDE SEQUENCE [LARGE SCALE GENOMIC DNA]</scope>
    <source>
        <strain evidence="17 18">Thoroughbred</strain>
    </source>
</reference>
<dbReference type="SUPFAM" id="SSF55753">
    <property type="entry name" value="Actin depolymerizing proteins"/>
    <property type="match status" value="6"/>
</dbReference>
<evidence type="ECO:0000256" key="11">
    <source>
        <dbReference type="ARBA" id="ARBA00023212"/>
    </source>
</evidence>
<dbReference type="InterPro" id="IPR007122">
    <property type="entry name" value="Villin/Gelsolin"/>
</dbReference>
<dbReference type="GO" id="GO:0007417">
    <property type="term" value="P:central nervous system development"/>
    <property type="evidence" value="ECO:0000318"/>
    <property type="project" value="GO_Central"/>
</dbReference>
<feature type="region of interest" description="Disordered" evidence="15">
    <location>
        <begin position="120"/>
        <end position="141"/>
    </location>
</feature>
<dbReference type="FunFam" id="3.40.20.10:FF:000008">
    <property type="entry name" value="gelsolin isoform X2"/>
    <property type="match status" value="1"/>
</dbReference>
<feature type="domain" description="Gelsolin-like" evidence="16">
    <location>
        <begin position="770"/>
        <end position="846"/>
    </location>
</feature>
<dbReference type="GO" id="GO:1990000">
    <property type="term" value="P:amyloid fibril formation"/>
    <property type="evidence" value="ECO:0007669"/>
    <property type="project" value="Ensembl"/>
</dbReference>
<dbReference type="GO" id="GO:0055119">
    <property type="term" value="P:relaxation of cardiac muscle"/>
    <property type="evidence" value="ECO:0007669"/>
    <property type="project" value="Ensembl"/>
</dbReference>
<dbReference type="GO" id="GO:0005925">
    <property type="term" value="C:focal adhesion"/>
    <property type="evidence" value="ECO:0007669"/>
    <property type="project" value="Ensembl"/>
</dbReference>
<keyword evidence="8" id="KW-0970">Cilium biogenesis/degradation</keyword>
<evidence type="ECO:0000256" key="4">
    <source>
        <dbReference type="ARBA" id="ARBA00022467"/>
    </source>
</evidence>
<dbReference type="GO" id="GO:0014891">
    <property type="term" value="P:striated muscle atrophy"/>
    <property type="evidence" value="ECO:0007669"/>
    <property type="project" value="Ensembl"/>
</dbReference>
<evidence type="ECO:0000256" key="7">
    <source>
        <dbReference type="ARBA" id="ARBA00022737"/>
    </source>
</evidence>
<dbReference type="GO" id="GO:0016528">
    <property type="term" value="C:sarcoplasm"/>
    <property type="evidence" value="ECO:0007669"/>
    <property type="project" value="Ensembl"/>
</dbReference>
<dbReference type="GO" id="GO:0035994">
    <property type="term" value="P:response to muscle stretch"/>
    <property type="evidence" value="ECO:0007669"/>
    <property type="project" value="Ensembl"/>
</dbReference>
<dbReference type="GO" id="GO:0045159">
    <property type="term" value="F:myosin II binding"/>
    <property type="evidence" value="ECO:0007669"/>
    <property type="project" value="Ensembl"/>
</dbReference>
<comment type="subcellular location">
    <subcellularLocation>
        <location evidence="1 14">Cytoplasm</location>
        <location evidence="1 14">Cytoskeleton</location>
    </subcellularLocation>
</comment>
<dbReference type="FunFam" id="3.40.20.10:FF:000005">
    <property type="entry name" value="Gelsolin"/>
    <property type="match status" value="1"/>
</dbReference>
<protein>
    <recommendedName>
        <fullName evidence="3 14">Gelsolin</fullName>
        <shortName evidence="14">ADF</shortName>
    </recommendedName>
    <alternativeName>
        <fullName evidence="14">Actin-depolymerizing factor</fullName>
    </alternativeName>
</protein>
<gene>
    <name evidence="17" type="primary">GSN</name>
</gene>
<dbReference type="GO" id="GO:1903903">
    <property type="term" value="P:regulation of establishment of T cell polarity"/>
    <property type="evidence" value="ECO:0007669"/>
    <property type="project" value="Ensembl"/>
</dbReference>
<evidence type="ECO:0000256" key="14">
    <source>
        <dbReference type="RuleBase" id="RU367130"/>
    </source>
</evidence>
<evidence type="ECO:0000256" key="8">
    <source>
        <dbReference type="ARBA" id="ARBA00022794"/>
    </source>
</evidence>
<feature type="domain" description="Gelsolin-like" evidence="16">
    <location>
        <begin position="286"/>
        <end position="359"/>
    </location>
</feature>
<feature type="domain" description="Gelsolin-like" evidence="16">
    <location>
        <begin position="405"/>
        <end position="479"/>
    </location>
</feature>
<evidence type="ECO:0000259" key="16">
    <source>
        <dbReference type="Pfam" id="PF00626"/>
    </source>
</evidence>
<dbReference type="GO" id="GO:1903909">
    <property type="term" value="P:regulation of receptor clustering"/>
    <property type="evidence" value="ECO:0007669"/>
    <property type="project" value="Ensembl"/>
</dbReference>
<dbReference type="FunFam" id="3.40.20.10:FF:000004">
    <property type="entry name" value="Gelsolin"/>
    <property type="match status" value="1"/>
</dbReference>
<dbReference type="FunFam" id="3.40.20.10:FF:000009">
    <property type="entry name" value="gelsolin isoform X1"/>
    <property type="match status" value="1"/>
</dbReference>
<dbReference type="FunFam" id="3.40.20.10:FF:000002">
    <property type="entry name" value="Gelsolin"/>
    <property type="match status" value="1"/>
</dbReference>
<dbReference type="GO" id="GO:0008154">
    <property type="term" value="P:actin polymerization or depolymerization"/>
    <property type="evidence" value="ECO:0000318"/>
    <property type="project" value="GO_Central"/>
</dbReference>